<dbReference type="InterPro" id="IPR038726">
    <property type="entry name" value="PDDEXK_AddAB-type"/>
</dbReference>
<evidence type="ECO:0000256" key="9">
    <source>
        <dbReference type="ARBA" id="ARBA00022842"/>
    </source>
</evidence>
<evidence type="ECO:0000256" key="10">
    <source>
        <dbReference type="ARBA" id="ARBA00023125"/>
    </source>
</evidence>
<evidence type="ECO:0000259" key="18">
    <source>
        <dbReference type="PROSITE" id="PS51198"/>
    </source>
</evidence>
<evidence type="ECO:0000256" key="4">
    <source>
        <dbReference type="ARBA" id="ARBA00022763"/>
    </source>
</evidence>
<evidence type="ECO:0000256" key="7">
    <source>
        <dbReference type="ARBA" id="ARBA00022839"/>
    </source>
</evidence>
<dbReference type="PANTHER" id="PTHR11070">
    <property type="entry name" value="UVRD / RECB / PCRA DNA HELICASE FAMILY MEMBER"/>
    <property type="match status" value="1"/>
</dbReference>
<comment type="domain">
    <text evidence="15">The C-terminal domain has nuclease activity and interacts with RecD. It interacts with RecA, facilitating its loading onto ssDNA.</text>
</comment>
<dbReference type="Gene3D" id="3.90.320.10">
    <property type="match status" value="1"/>
</dbReference>
<comment type="similarity">
    <text evidence="15">Belongs to the helicase family. UvrD subfamily.</text>
</comment>
<evidence type="ECO:0000256" key="13">
    <source>
        <dbReference type="ARBA" id="ARBA00034617"/>
    </source>
</evidence>
<feature type="binding site" evidence="15">
    <location>
        <position position="1022"/>
    </location>
    <ligand>
        <name>Mg(2+)</name>
        <dbReference type="ChEBI" id="CHEBI:18420"/>
    </ligand>
</feature>
<evidence type="ECO:0000256" key="11">
    <source>
        <dbReference type="ARBA" id="ARBA00023204"/>
    </source>
</evidence>
<dbReference type="CDD" id="cd22352">
    <property type="entry name" value="RecB_C-like"/>
    <property type="match status" value="1"/>
</dbReference>
<feature type="binding site" evidence="16">
    <location>
        <begin position="34"/>
        <end position="41"/>
    </location>
    <ligand>
        <name>ATP</name>
        <dbReference type="ChEBI" id="CHEBI:30616"/>
    </ligand>
</feature>
<organism evidence="20 21">
    <name type="scientific">Nocardioides fonticola</name>
    <dbReference type="NCBI Taxonomy" id="450363"/>
    <lineage>
        <taxon>Bacteria</taxon>
        <taxon>Bacillati</taxon>
        <taxon>Actinomycetota</taxon>
        <taxon>Actinomycetes</taxon>
        <taxon>Propionibacteriales</taxon>
        <taxon>Nocardioidaceae</taxon>
        <taxon>Nocardioides</taxon>
    </lineage>
</organism>
<dbReference type="RefSeq" id="WP_344734598.1">
    <property type="nucleotide sequence ID" value="NZ_BAAAZH010000026.1"/>
</dbReference>
<evidence type="ECO:0000313" key="20">
    <source>
        <dbReference type="EMBL" id="GAA4125113.1"/>
    </source>
</evidence>
<dbReference type="Gene3D" id="3.40.50.300">
    <property type="entry name" value="P-loop containing nucleotide triphosphate hydrolases"/>
    <property type="match status" value="2"/>
</dbReference>
<keyword evidence="7 15" id="KW-0269">Exonuclease</keyword>
<sequence length="1137" mass="122545">MSAPETSAETSSELPVFDLAGDLPAPAATTLLEASAGTGKTYTIAGLVARYLASGLVRIEEVLVVTFGRAASQELRARVRERLVASERVLADPEAAPDGRDVVRDWLLACDPAERAERHDRLRTALAGFDAATIATTHQFCQQVLRSLGVAGDTEPGATLVDSLDDLVMEVVDDVYLRFFGERQGPPPFTLLSARSLARAVMGDSLADIAPPSPAESADPDAPGALRVAFAHEVRVEVERRKRERGILSYDDLLARVARALADDDAPARARLRSRWRVVLVDEFQDTDPTQWEVLERAFHGHATLVLIGDPKQAIYGFRGGDVVTYLRAAGLAHHRATLGFNHRSDAALVEALQVLLGGAALGDDEIVVRPVRARIEERRLEGAPHPAPVRVRRLAREGLPQTKKREIRAGDAREAIAADCAADIAELLAARPRFAGRELERADIAVIVSTRDHGVLVQTALARLGVPAVVAGGGHLFATPAADAWSTLLEALEQPHRGPRVRAAALTCFLGHTAAELAADRVAGEAVADAVADRLRGWAAVLRSRGVAALVEALESAGLTPRVLALEGGERLLTDLRHLGHLLHETAVRERMGLTALLQWFREERRRVEVAGGERPRRLDSDAAAVQIVTVHGSKGLQYPVTYLPFAYQTFRHPTEVARYHHAGRRTLDVRGAGAAWPEHLARHVAEESGEDLRELYVALTRAQAQVVAWWAPTQNTVAGSLHRMLFGRRPGAAHVPDEMLVRDDDGAVEVLAAWAAAGALTLEDAAPHRTPSAPPAAAAERALGVRTLDRPIDTAWTRTSYSGLIRIEEQAPPQVGTEPETPLRDDEPVADEPAVSGSAVSETRPDLPLATAPAGATFGSLVHAVLEHTDPAAPATGGDLEAELRRHIVEQQRWWPVDVDADELAAGLLAVHHTSLGPLCEARTLAQIARTDRLCELDFEIPLAGGDRVRGAERPVPRLRDLVPVLRAHLPADDPLAAYADRLAVPPLGDQPLRGYLSGSIDVVLRVPDPEVGHRYVVADYKTNRLSAPGVVPVAADYAAPRLAEAMLHSHYPLQAMLYSVVVHRYLRWRVPDYHPEGHLGGVLYLYLRGMAGPATPEHDGHPAGVFSWRPPAALVVALSELLDGEPASAVGGHP</sequence>
<dbReference type="SUPFAM" id="SSF52540">
    <property type="entry name" value="P-loop containing nucleoside triphosphate hydrolases"/>
    <property type="match status" value="1"/>
</dbReference>
<evidence type="ECO:0000256" key="12">
    <source>
        <dbReference type="ARBA" id="ARBA00023235"/>
    </source>
</evidence>
<keyword evidence="6 15" id="KW-0347">Helicase</keyword>
<dbReference type="InterPro" id="IPR004586">
    <property type="entry name" value="RecB"/>
</dbReference>
<dbReference type="Pfam" id="PF00580">
    <property type="entry name" value="UvrD-helicase"/>
    <property type="match status" value="1"/>
</dbReference>
<dbReference type="Pfam" id="PF13361">
    <property type="entry name" value="UvrD_C"/>
    <property type="match status" value="1"/>
</dbReference>
<dbReference type="InterPro" id="IPR011335">
    <property type="entry name" value="Restrct_endonuc-II-like"/>
</dbReference>
<feature type="binding site" evidence="15">
    <location>
        <position position="865"/>
    </location>
    <ligand>
        <name>Mg(2+)</name>
        <dbReference type="ChEBI" id="CHEBI:18420"/>
    </ligand>
</feature>
<name>A0ABP7XSU5_9ACTN</name>
<keyword evidence="2 15" id="KW-0479">Metal-binding</keyword>
<evidence type="ECO:0000256" key="14">
    <source>
        <dbReference type="ARBA" id="ARBA00048988"/>
    </source>
</evidence>
<dbReference type="HAMAP" id="MF_01485">
    <property type="entry name" value="RecB"/>
    <property type="match status" value="1"/>
</dbReference>
<feature type="active site" description="For nuclease activity" evidence="15">
    <location>
        <position position="1022"/>
    </location>
</feature>
<dbReference type="InterPro" id="IPR014016">
    <property type="entry name" value="UvrD-like_ATP-bd"/>
</dbReference>
<dbReference type="EC" id="5.6.2.4" evidence="15"/>
<comment type="domain">
    <text evidence="15">The N-terminal DNA-binding domain is a ssDNA-dependent ATPase and has ATP-dependent 3'-5' helicase function. This domain interacts with RecC.</text>
</comment>
<keyword evidence="9 15" id="KW-0460">Magnesium</keyword>
<dbReference type="Gene3D" id="1.10.486.10">
    <property type="entry name" value="PCRA, domain 4"/>
    <property type="match status" value="1"/>
</dbReference>
<dbReference type="PROSITE" id="PS51217">
    <property type="entry name" value="UVRD_HELICASE_CTER"/>
    <property type="match status" value="1"/>
</dbReference>
<dbReference type="InterPro" id="IPR000212">
    <property type="entry name" value="DNA_helicase_UvrD/REP"/>
</dbReference>
<keyword evidence="11 15" id="KW-0234">DNA repair</keyword>
<feature type="region of interest" description="DNA-binding and helicase activity, interacts with RecC" evidence="15">
    <location>
        <begin position="1"/>
        <end position="772"/>
    </location>
</feature>
<dbReference type="InterPro" id="IPR014017">
    <property type="entry name" value="DNA_helicase_UvrD-like_C"/>
</dbReference>
<evidence type="ECO:0000256" key="16">
    <source>
        <dbReference type="PROSITE-ProRule" id="PRU00560"/>
    </source>
</evidence>
<keyword evidence="3 15" id="KW-0547">Nucleotide-binding</keyword>
<gene>
    <name evidence="15 20" type="primary">recB</name>
    <name evidence="20" type="ORF">GCM10022215_33330</name>
</gene>
<comment type="function">
    <text evidence="15">A helicase/nuclease that prepares dsDNA breaks (DSB) for recombinational DNA repair. Binds to DSBs and unwinds DNA via a highly rapid and processive ATP-dependent bidirectional helicase activity. Unwinds dsDNA until it encounters a Chi (crossover hotspot instigator) sequence from the 3' direction. Cuts ssDNA a few nucleotides 3' to the Chi site. The properties and activities of the enzyme are changed at Chi. The Chi-altered holoenzyme produces a long 3'-ssDNA overhang and facilitates RecA-binding to the ssDNA for homologous DNA recombination and repair. Holoenzyme degrades any linearized DNA that is unable to undergo homologous recombination. In the holoenzyme this subunit contributes ATPase, 3'-5' helicase, exonuclease activity and loads RecA onto ssDNA.</text>
</comment>
<feature type="binding site" evidence="15">
    <location>
        <position position="1004"/>
    </location>
    <ligand>
        <name>Mg(2+)</name>
        <dbReference type="ChEBI" id="CHEBI:18420"/>
    </ligand>
</feature>
<evidence type="ECO:0000313" key="21">
    <source>
        <dbReference type="Proteomes" id="UP001501495"/>
    </source>
</evidence>
<dbReference type="EMBL" id="BAAAZH010000026">
    <property type="protein sequence ID" value="GAA4125113.1"/>
    <property type="molecule type" value="Genomic_DNA"/>
</dbReference>
<feature type="domain" description="UvrD-like helicase ATP-binding" evidence="18">
    <location>
        <begin position="13"/>
        <end position="346"/>
    </location>
</feature>
<dbReference type="Proteomes" id="UP001501495">
    <property type="component" value="Unassembled WGS sequence"/>
</dbReference>
<evidence type="ECO:0000256" key="15">
    <source>
        <dbReference type="HAMAP-Rule" id="MF_01485"/>
    </source>
</evidence>
<comment type="miscellaneous">
    <text evidence="15">In the RecBCD complex, RecB has a slow 3'-5' helicase, an exonuclease activity and loads RecA onto ssDNA, RecD has a fast 5'-3' helicase activity, while RecC stimulates the ATPase and processivity of the RecB helicase and contributes to recognition of the Chi site.</text>
</comment>
<dbReference type="InterPro" id="IPR011604">
    <property type="entry name" value="PDDEXK-like_dom_sf"/>
</dbReference>
<dbReference type="EC" id="3.1.11.5" evidence="15"/>
<dbReference type="CDD" id="cd17932">
    <property type="entry name" value="DEXQc_UvrD"/>
    <property type="match status" value="1"/>
</dbReference>
<keyword evidence="21" id="KW-1185">Reference proteome</keyword>
<keyword evidence="1 15" id="KW-0540">Nuclease</keyword>
<evidence type="ECO:0000256" key="1">
    <source>
        <dbReference type="ARBA" id="ARBA00022722"/>
    </source>
</evidence>
<evidence type="ECO:0000259" key="19">
    <source>
        <dbReference type="PROSITE" id="PS51217"/>
    </source>
</evidence>
<dbReference type="SUPFAM" id="SSF52980">
    <property type="entry name" value="Restriction endonuclease-like"/>
    <property type="match status" value="1"/>
</dbReference>
<reference evidence="21" key="1">
    <citation type="journal article" date="2019" name="Int. J. Syst. Evol. Microbiol.">
        <title>The Global Catalogue of Microorganisms (GCM) 10K type strain sequencing project: providing services to taxonomists for standard genome sequencing and annotation.</title>
        <authorList>
            <consortium name="The Broad Institute Genomics Platform"/>
            <consortium name="The Broad Institute Genome Sequencing Center for Infectious Disease"/>
            <person name="Wu L."/>
            <person name="Ma J."/>
        </authorList>
    </citation>
    <scope>NUCLEOTIDE SEQUENCE [LARGE SCALE GENOMIC DNA]</scope>
    <source>
        <strain evidence="21">JCM 16703</strain>
    </source>
</reference>
<proteinExistence type="inferred from homology"/>
<evidence type="ECO:0000256" key="3">
    <source>
        <dbReference type="ARBA" id="ARBA00022741"/>
    </source>
</evidence>
<evidence type="ECO:0000256" key="2">
    <source>
        <dbReference type="ARBA" id="ARBA00022723"/>
    </source>
</evidence>
<comment type="cofactor">
    <cofactor evidence="15">
        <name>Mg(2+)</name>
        <dbReference type="ChEBI" id="CHEBI:18420"/>
    </cofactor>
    <text evidence="15">Binds 1 Mg(2+) ion per subunit.</text>
</comment>
<feature type="region of interest" description="Disordered" evidence="17">
    <location>
        <begin position="811"/>
        <end position="849"/>
    </location>
</feature>
<keyword evidence="5 15" id="KW-0378">Hydrolase</keyword>
<keyword evidence="4 15" id="KW-0227">DNA damage</keyword>
<feature type="region of interest" description="Nuclease activity, interacts with RecD and RecA" evidence="15">
    <location>
        <begin position="797"/>
        <end position="1137"/>
    </location>
</feature>
<evidence type="ECO:0000256" key="8">
    <source>
        <dbReference type="ARBA" id="ARBA00022840"/>
    </source>
</evidence>
<dbReference type="Pfam" id="PF12705">
    <property type="entry name" value="PDDEXK_1"/>
    <property type="match status" value="1"/>
</dbReference>
<dbReference type="PANTHER" id="PTHR11070:SF23">
    <property type="entry name" value="RECBCD ENZYME SUBUNIT RECB"/>
    <property type="match status" value="1"/>
</dbReference>
<comment type="caution">
    <text evidence="20">The sequence shown here is derived from an EMBL/GenBank/DDBJ whole genome shotgun (WGS) entry which is preliminary data.</text>
</comment>
<keyword evidence="12 15" id="KW-0413">Isomerase</keyword>
<comment type="catalytic activity">
    <reaction evidence="15">
        <text>Exonucleolytic cleavage (in the presence of ATP) in either 5'- to 3'- or 3'- to 5'-direction to yield 5'-phosphooligonucleotides.</text>
        <dbReference type="EC" id="3.1.11.5"/>
    </reaction>
</comment>
<comment type="catalytic activity">
    <reaction evidence="14 15">
        <text>ATP + H2O = ADP + phosphate + H(+)</text>
        <dbReference type="Rhea" id="RHEA:13065"/>
        <dbReference type="ChEBI" id="CHEBI:15377"/>
        <dbReference type="ChEBI" id="CHEBI:15378"/>
        <dbReference type="ChEBI" id="CHEBI:30616"/>
        <dbReference type="ChEBI" id="CHEBI:43474"/>
        <dbReference type="ChEBI" id="CHEBI:456216"/>
        <dbReference type="EC" id="5.6.2.4"/>
    </reaction>
</comment>
<evidence type="ECO:0000256" key="6">
    <source>
        <dbReference type="ARBA" id="ARBA00022806"/>
    </source>
</evidence>
<keyword evidence="8 15" id="KW-0067">ATP-binding</keyword>
<feature type="domain" description="UvrD-like helicase C-terminal" evidence="19">
    <location>
        <begin position="374"/>
        <end position="637"/>
    </location>
</feature>
<evidence type="ECO:0000256" key="5">
    <source>
        <dbReference type="ARBA" id="ARBA00022801"/>
    </source>
</evidence>
<keyword evidence="10 15" id="KW-0238">DNA-binding</keyword>
<evidence type="ECO:0000256" key="17">
    <source>
        <dbReference type="SAM" id="MobiDB-lite"/>
    </source>
</evidence>
<protein>
    <recommendedName>
        <fullName evidence="15">RecBCD enzyme subunit RecB</fullName>
        <ecNumber evidence="15">3.1.11.5</ecNumber>
        <ecNumber evidence="15">5.6.2.4</ecNumber>
    </recommendedName>
    <alternativeName>
        <fullName evidence="15">DNA 3'-5' helicase subunit RecB</fullName>
    </alternativeName>
    <alternativeName>
        <fullName evidence="15">Exonuclease V subunit RecB</fullName>
        <shortName evidence="15">ExoV subunit RecB</shortName>
    </alternativeName>
    <alternativeName>
        <fullName evidence="15">Helicase/nuclease RecBCD subunit RecB</fullName>
    </alternativeName>
</protein>
<comment type="catalytic activity">
    <reaction evidence="13 15">
        <text>Couples ATP hydrolysis with the unwinding of duplex DNA by translocating in the 3'-5' direction.</text>
        <dbReference type="EC" id="5.6.2.4"/>
    </reaction>
</comment>
<dbReference type="PROSITE" id="PS51198">
    <property type="entry name" value="UVRD_HELICASE_ATP_BIND"/>
    <property type="match status" value="1"/>
</dbReference>
<dbReference type="InterPro" id="IPR027417">
    <property type="entry name" value="P-loop_NTPase"/>
</dbReference>
<accession>A0ABP7XSU5</accession>
<comment type="subunit">
    <text evidence="15">Heterotrimer of RecB, RecC and RecD. All subunits contribute to DNA-binding. Interacts with RecA.</text>
</comment>